<accession>A0A9P6IK91</accession>
<keyword evidence="3" id="KW-1185">Reference proteome</keyword>
<evidence type="ECO:0000313" key="2">
    <source>
        <dbReference type="EMBL" id="KAF9882370.1"/>
    </source>
</evidence>
<evidence type="ECO:0000313" key="3">
    <source>
        <dbReference type="Proteomes" id="UP000781932"/>
    </source>
</evidence>
<feature type="compositionally biased region" description="Basic and acidic residues" evidence="1">
    <location>
        <begin position="184"/>
        <end position="197"/>
    </location>
</feature>
<dbReference type="RefSeq" id="XP_038751831.1">
    <property type="nucleotide sequence ID" value="XM_038883126.1"/>
</dbReference>
<dbReference type="EMBL" id="JAATWM020000001">
    <property type="protein sequence ID" value="KAF9882370.1"/>
    <property type="molecule type" value="Genomic_DNA"/>
</dbReference>
<reference evidence="2" key="2">
    <citation type="submission" date="2020-11" db="EMBL/GenBank/DDBJ databases">
        <title>Whole genome sequencing of Colletotrichum sp.</title>
        <authorList>
            <person name="Li H."/>
        </authorList>
    </citation>
    <scope>NUCLEOTIDE SEQUENCE</scope>
    <source>
        <strain evidence="2">CkLH20</strain>
    </source>
</reference>
<gene>
    <name evidence="2" type="ORF">CkaCkLH20_00406</name>
</gene>
<reference evidence="2" key="1">
    <citation type="submission" date="2020-03" db="EMBL/GenBank/DDBJ databases">
        <authorList>
            <person name="He L."/>
        </authorList>
    </citation>
    <scope>NUCLEOTIDE SEQUENCE</scope>
    <source>
        <strain evidence="2">CkLH20</strain>
    </source>
</reference>
<feature type="region of interest" description="Disordered" evidence="1">
    <location>
        <begin position="110"/>
        <end position="197"/>
    </location>
</feature>
<dbReference type="OrthoDB" id="4849892at2759"/>
<feature type="compositionally biased region" description="Basic and acidic residues" evidence="1">
    <location>
        <begin position="110"/>
        <end position="147"/>
    </location>
</feature>
<protein>
    <submittedName>
        <fullName evidence="2">Uncharacterized protein</fullName>
    </submittedName>
</protein>
<comment type="caution">
    <text evidence="2">The sequence shown here is derived from an EMBL/GenBank/DDBJ whole genome shotgun (WGS) entry which is preliminary data.</text>
</comment>
<name>A0A9P6IK91_9PEZI</name>
<organism evidence="2 3">
    <name type="scientific">Colletotrichum karsti</name>
    <dbReference type="NCBI Taxonomy" id="1095194"/>
    <lineage>
        <taxon>Eukaryota</taxon>
        <taxon>Fungi</taxon>
        <taxon>Dikarya</taxon>
        <taxon>Ascomycota</taxon>
        <taxon>Pezizomycotina</taxon>
        <taxon>Sordariomycetes</taxon>
        <taxon>Hypocreomycetidae</taxon>
        <taxon>Glomerellales</taxon>
        <taxon>Glomerellaceae</taxon>
        <taxon>Colletotrichum</taxon>
        <taxon>Colletotrichum boninense species complex</taxon>
    </lineage>
</organism>
<dbReference type="GeneID" id="62156200"/>
<dbReference type="AlphaFoldDB" id="A0A9P6IK91"/>
<proteinExistence type="predicted"/>
<sequence>MSLYRYFVRLRDRLELILLHYVDKDPYAKSDFAAYKIERDEKWAAKDGSAKVAPTTVIAGPETANAAADEDASILPHTTTTMSETLSLKGKGKETEVFPGFDFGLAETTAEPRDAAGDKTPPDTEHEAKDFVHEKGTVNGTRPRDVSKASILSSIVDSGDARRRKRAKSDSKPGYFDPNPFTGEEERGETVAEIQGKGDELVMNIPIELQNRNR</sequence>
<dbReference type="Proteomes" id="UP000781932">
    <property type="component" value="Unassembled WGS sequence"/>
</dbReference>
<evidence type="ECO:0000256" key="1">
    <source>
        <dbReference type="SAM" id="MobiDB-lite"/>
    </source>
</evidence>